<keyword evidence="1" id="KW-0732">Signal</keyword>
<feature type="signal peptide" evidence="1">
    <location>
        <begin position="1"/>
        <end position="18"/>
    </location>
</feature>
<dbReference type="Gene3D" id="3.10.450.50">
    <property type="match status" value="1"/>
</dbReference>
<dbReference type="InterPro" id="IPR032710">
    <property type="entry name" value="NTF2-like_dom_sf"/>
</dbReference>
<name>A0A521E185_9SPHI</name>
<proteinExistence type="predicted"/>
<dbReference type="AlphaFoldDB" id="A0A521E185"/>
<protein>
    <recommendedName>
        <fullName evidence="4">SnoaL-like domain-containing protein</fullName>
    </recommendedName>
</protein>
<dbReference type="OrthoDB" id="765651at2"/>
<gene>
    <name evidence="2" type="ORF">SAMN06265350_11025</name>
</gene>
<feature type="chain" id="PRO_5021790273" description="SnoaL-like domain-containing protein" evidence="1">
    <location>
        <begin position="19"/>
        <end position="179"/>
    </location>
</feature>
<evidence type="ECO:0000313" key="3">
    <source>
        <dbReference type="Proteomes" id="UP000315971"/>
    </source>
</evidence>
<evidence type="ECO:0000256" key="1">
    <source>
        <dbReference type="SAM" id="SignalP"/>
    </source>
</evidence>
<evidence type="ECO:0008006" key="4">
    <source>
        <dbReference type="Google" id="ProtNLM"/>
    </source>
</evidence>
<keyword evidence="3" id="KW-1185">Reference proteome</keyword>
<reference evidence="2 3" key="1">
    <citation type="submission" date="2017-05" db="EMBL/GenBank/DDBJ databases">
        <authorList>
            <person name="Varghese N."/>
            <person name="Submissions S."/>
        </authorList>
    </citation>
    <scope>NUCLEOTIDE SEQUENCE [LARGE SCALE GENOMIC DNA]</scope>
    <source>
        <strain evidence="2 3">DSM 21342</strain>
    </source>
</reference>
<dbReference type="SUPFAM" id="SSF54427">
    <property type="entry name" value="NTF2-like"/>
    <property type="match status" value="1"/>
</dbReference>
<organism evidence="2 3">
    <name type="scientific">Solitalea koreensis</name>
    <dbReference type="NCBI Taxonomy" id="543615"/>
    <lineage>
        <taxon>Bacteria</taxon>
        <taxon>Pseudomonadati</taxon>
        <taxon>Bacteroidota</taxon>
        <taxon>Sphingobacteriia</taxon>
        <taxon>Sphingobacteriales</taxon>
        <taxon>Sphingobacteriaceae</taxon>
        <taxon>Solitalea</taxon>
    </lineage>
</organism>
<dbReference type="Proteomes" id="UP000315971">
    <property type="component" value="Unassembled WGS sequence"/>
</dbReference>
<dbReference type="EMBL" id="FXSZ01000010">
    <property type="protein sequence ID" value="SMO77737.1"/>
    <property type="molecule type" value="Genomic_DNA"/>
</dbReference>
<dbReference type="RefSeq" id="WP_142604508.1">
    <property type="nucleotide sequence ID" value="NZ_FXSZ01000010.1"/>
</dbReference>
<accession>A0A521E185</accession>
<sequence>MKKIVLFLSLGVFLAACNTDQKNKTTADSTAASVEKPAMDMPYKASYSSTWTTNVSDADLKMVLMTYKNWSDGNMTELEKALSDTIAVDMASGIHLVKPKADIVKMWGTYRDSLSSVNIDMEGWHKMYEPNKKEGYIVTWYKETDTYKNGKVDSAYYHDINQVKDGKIVWYSTYKRPAK</sequence>
<dbReference type="PROSITE" id="PS51257">
    <property type="entry name" value="PROKAR_LIPOPROTEIN"/>
    <property type="match status" value="1"/>
</dbReference>
<evidence type="ECO:0000313" key="2">
    <source>
        <dbReference type="EMBL" id="SMO77737.1"/>
    </source>
</evidence>